<dbReference type="AlphaFoldDB" id="A0A544QNT2"/>
<feature type="domain" description="RCK N-terminal" evidence="2">
    <location>
        <begin position="118"/>
        <end position="233"/>
    </location>
</feature>
<dbReference type="SUPFAM" id="SSF116726">
    <property type="entry name" value="TrkA C-terminal domain-like"/>
    <property type="match status" value="2"/>
</dbReference>
<dbReference type="RefSeq" id="WP_142443671.1">
    <property type="nucleotide sequence ID" value="NZ_SESI01000002.1"/>
</dbReference>
<keyword evidence="1" id="KW-1133">Transmembrane helix</keyword>
<feature type="transmembrane region" description="Helical" evidence="1">
    <location>
        <begin position="7"/>
        <end position="26"/>
    </location>
</feature>
<dbReference type="Pfam" id="PF02080">
    <property type="entry name" value="TrkA_C"/>
    <property type="match status" value="2"/>
</dbReference>
<dbReference type="Gene3D" id="3.40.50.720">
    <property type="entry name" value="NAD(P)-binding Rossmann-like Domain"/>
    <property type="match status" value="2"/>
</dbReference>
<dbReference type="PANTHER" id="PTHR43833:SF9">
    <property type="entry name" value="POTASSIUM CHANNEL PROTEIN YUGO-RELATED"/>
    <property type="match status" value="1"/>
</dbReference>
<accession>A0A544QNT2</accession>
<dbReference type="InterPro" id="IPR036291">
    <property type="entry name" value="NAD(P)-bd_dom_sf"/>
</dbReference>
<dbReference type="Gene3D" id="3.30.70.1450">
    <property type="entry name" value="Regulator of K+ conductance, C-terminal domain"/>
    <property type="match status" value="2"/>
</dbReference>
<dbReference type="InterPro" id="IPR050721">
    <property type="entry name" value="Trk_Ktr_HKT_K-transport"/>
</dbReference>
<dbReference type="SUPFAM" id="SSF51735">
    <property type="entry name" value="NAD(P)-binding Rossmann-fold domains"/>
    <property type="match status" value="2"/>
</dbReference>
<dbReference type="PANTHER" id="PTHR43833">
    <property type="entry name" value="POTASSIUM CHANNEL PROTEIN 2-RELATED-RELATED"/>
    <property type="match status" value="1"/>
</dbReference>
<evidence type="ECO:0000259" key="3">
    <source>
        <dbReference type="PROSITE" id="PS51202"/>
    </source>
</evidence>
<name>A0A544QNT2_9EURY</name>
<dbReference type="InterPro" id="IPR003148">
    <property type="entry name" value="RCK_N"/>
</dbReference>
<dbReference type="Pfam" id="PF02254">
    <property type="entry name" value="TrkA_N"/>
    <property type="match status" value="2"/>
</dbReference>
<protein>
    <submittedName>
        <fullName evidence="4">TrkA family potassium uptake protein</fullName>
    </submittedName>
</protein>
<evidence type="ECO:0000259" key="2">
    <source>
        <dbReference type="PROSITE" id="PS51201"/>
    </source>
</evidence>
<feature type="domain" description="RCK C-terminal" evidence="3">
    <location>
        <begin position="467"/>
        <end position="552"/>
    </location>
</feature>
<keyword evidence="1" id="KW-0472">Membrane</keyword>
<dbReference type="EMBL" id="SESI01000002">
    <property type="protein sequence ID" value="TQQ80559.1"/>
    <property type="molecule type" value="Genomic_DNA"/>
</dbReference>
<organism evidence="4 5">
    <name type="scientific">Halonotius roseus</name>
    <dbReference type="NCBI Taxonomy" id="2511997"/>
    <lineage>
        <taxon>Archaea</taxon>
        <taxon>Methanobacteriati</taxon>
        <taxon>Methanobacteriota</taxon>
        <taxon>Stenosarchaea group</taxon>
        <taxon>Halobacteria</taxon>
        <taxon>Halobacteriales</taxon>
        <taxon>Haloferacaceae</taxon>
        <taxon>Halonotius</taxon>
    </lineage>
</organism>
<proteinExistence type="predicted"/>
<dbReference type="PROSITE" id="PS51201">
    <property type="entry name" value="RCK_N"/>
    <property type="match status" value="2"/>
</dbReference>
<keyword evidence="1" id="KW-0812">Transmembrane</keyword>
<dbReference type="Proteomes" id="UP000315385">
    <property type="component" value="Unassembled WGS sequence"/>
</dbReference>
<dbReference type="GO" id="GO:0008324">
    <property type="term" value="F:monoatomic cation transmembrane transporter activity"/>
    <property type="evidence" value="ECO:0007669"/>
    <property type="project" value="InterPro"/>
</dbReference>
<gene>
    <name evidence="4" type="ORF">EWF95_08735</name>
</gene>
<feature type="domain" description="RCK N-terminal" evidence="2">
    <location>
        <begin position="346"/>
        <end position="454"/>
    </location>
</feature>
<dbReference type="SUPFAM" id="SSF81324">
    <property type="entry name" value="Voltage-gated potassium channels"/>
    <property type="match status" value="1"/>
</dbReference>
<dbReference type="GO" id="GO:0006813">
    <property type="term" value="P:potassium ion transport"/>
    <property type="evidence" value="ECO:0007669"/>
    <property type="project" value="InterPro"/>
</dbReference>
<evidence type="ECO:0000313" key="5">
    <source>
        <dbReference type="Proteomes" id="UP000315385"/>
    </source>
</evidence>
<evidence type="ECO:0000313" key="4">
    <source>
        <dbReference type="EMBL" id="TQQ80559.1"/>
    </source>
</evidence>
<dbReference type="OrthoDB" id="43518at2157"/>
<dbReference type="PROSITE" id="PS51202">
    <property type="entry name" value="RCK_C"/>
    <property type="match status" value="2"/>
</dbReference>
<dbReference type="InterPro" id="IPR036721">
    <property type="entry name" value="RCK_C_sf"/>
</dbReference>
<sequence>MRSLRKRVAYFVVFVAVFVVVMAVVYDAGMRAFEPGPYPPPGTEISLFHSGQVVVETITATGYGSDAPWKSPEMNALVVLLDLTGVGLFFLALPAVLLPWFRDAFSVSVPTAVDDELADHVVVCTYTDRARELIAELESADTDYVLVEPDDDQAAELYTDGYSVITGDPQSTEALRSANLDTARALVADVSDRVDASIVLAARELSETVTVVSVVEEPAHTSYHELAGADHVVTPRQLLGEGLARKVTTTVEADLGESIRLGEDLELGEIPVRGDSELAGQTLANSDIRDRYSVNVVGVWYKGEFTTPPPLETPLARGMTLLVTGDRAALDRLRSATGSRIRQFGRGKTIIVGYGQVGQAVSELLSAANIAHTVVDKKEKPGVDIVGDATVTETLESAGVDGAASVVLAIPDETATEFATLIVRDLDPETEIIARAETGGAVPKTYRAGADYVLSLATVSGRSIASLVIDDEEILGIETNVEIIKTTAPGLAGETLEGAKIRARTGCTVVAVERDDTTLTDLDADFRIDADDRLVIAGSDSGVNTFLEEFCG</sequence>
<keyword evidence="5" id="KW-1185">Reference proteome</keyword>
<reference evidence="4 5" key="1">
    <citation type="submission" date="2019-02" db="EMBL/GenBank/DDBJ databases">
        <title>Halonotius sp. a new haloqrchaeon isolated from saline water.</title>
        <authorList>
            <person name="Duran-Viseras A."/>
            <person name="Sanchez-Porro C."/>
            <person name="Ventosa A."/>
        </authorList>
    </citation>
    <scope>NUCLEOTIDE SEQUENCE [LARGE SCALE GENOMIC DNA]</scope>
    <source>
        <strain evidence="4 5">F9-27</strain>
    </source>
</reference>
<evidence type="ECO:0000256" key="1">
    <source>
        <dbReference type="SAM" id="Phobius"/>
    </source>
</evidence>
<dbReference type="InterPro" id="IPR006037">
    <property type="entry name" value="RCK_C"/>
</dbReference>
<comment type="caution">
    <text evidence="4">The sequence shown here is derived from an EMBL/GenBank/DDBJ whole genome shotgun (WGS) entry which is preliminary data.</text>
</comment>
<feature type="domain" description="RCK C-terminal" evidence="3">
    <location>
        <begin position="254"/>
        <end position="339"/>
    </location>
</feature>